<dbReference type="AlphaFoldDB" id="A0A1X0P0M9"/>
<dbReference type="EMBL" id="NBCO01000008">
    <property type="protein sequence ID" value="ORC90506.1"/>
    <property type="molecule type" value="Genomic_DNA"/>
</dbReference>
<dbReference type="RefSeq" id="XP_028884572.1">
    <property type="nucleotide sequence ID" value="XM_029024169.1"/>
</dbReference>
<gene>
    <name evidence="3" type="ORF">TM35_000083040</name>
</gene>
<evidence type="ECO:0000313" key="3">
    <source>
        <dbReference type="EMBL" id="ORC90506.1"/>
    </source>
</evidence>
<feature type="region of interest" description="Disordered" evidence="1">
    <location>
        <begin position="291"/>
        <end position="424"/>
    </location>
</feature>
<dbReference type="STRING" id="67003.A0A1X0P0M9"/>
<dbReference type="GeneID" id="39983949"/>
<sequence>MCFDIINAVGNCLKFVVSVVIFLLIGGPVLIIVGSVFLSQKDGRKEFKAAVNNFNPTPIQAWTGTINGYGATVKHVSLNVDNAPSVFTEATVPLGSAPASMLSFTVNINTVKEFTRTVYRRIIYIRFVECSMSSCSSTSRSCYCNTMVENFQANCNASGGNFTPTSPSCGVNSRCGTCAQYQYLSGLYLVATEISPGVYEEDFTLRSAIYDFSGMANIYQVSEPSSVVVRLYSDKDPFIALQRLTKGTGDFGVNRRTAGIIMIVVGSVLLLLEIGVCVALICYCVRRKSKPTNNSPGQPTTSNQGITDSPGYVAPNDYGQPPAPLPQGYGYGQPPAAAAPQGYGYGQPPAPPQQGYGYGQPPVPPQQGYGYGQPPVPPQQGYGYGQPPAAAAPQGYGYGQPQVPPQQGYVYGQPPASQPPAQYF</sequence>
<dbReference type="VEuPathDB" id="TriTrypDB:TM35_000083040"/>
<feature type="transmembrane region" description="Helical" evidence="2">
    <location>
        <begin position="260"/>
        <end position="281"/>
    </location>
</feature>
<organism evidence="3 4">
    <name type="scientific">Trypanosoma theileri</name>
    <dbReference type="NCBI Taxonomy" id="67003"/>
    <lineage>
        <taxon>Eukaryota</taxon>
        <taxon>Discoba</taxon>
        <taxon>Euglenozoa</taxon>
        <taxon>Kinetoplastea</taxon>
        <taxon>Metakinetoplastina</taxon>
        <taxon>Trypanosomatida</taxon>
        <taxon>Trypanosomatidae</taxon>
        <taxon>Trypanosoma</taxon>
    </lineage>
</organism>
<feature type="compositionally biased region" description="Low complexity" evidence="1">
    <location>
        <begin position="326"/>
        <end position="342"/>
    </location>
</feature>
<dbReference type="OrthoDB" id="252140at2759"/>
<evidence type="ECO:0000256" key="2">
    <source>
        <dbReference type="SAM" id="Phobius"/>
    </source>
</evidence>
<feature type="compositionally biased region" description="Polar residues" evidence="1">
    <location>
        <begin position="291"/>
        <end position="307"/>
    </location>
</feature>
<comment type="caution">
    <text evidence="3">The sequence shown here is derived from an EMBL/GenBank/DDBJ whole genome shotgun (WGS) entry which is preliminary data.</text>
</comment>
<protein>
    <submittedName>
        <fullName evidence="3">Procyclic form surface glycoprotein</fullName>
    </submittedName>
</protein>
<accession>A0A1X0P0M9</accession>
<evidence type="ECO:0000313" key="4">
    <source>
        <dbReference type="Proteomes" id="UP000192257"/>
    </source>
</evidence>
<keyword evidence="2" id="KW-1133">Transmembrane helix</keyword>
<feature type="compositionally biased region" description="Low complexity" evidence="1">
    <location>
        <begin position="379"/>
        <end position="415"/>
    </location>
</feature>
<evidence type="ECO:0000256" key="1">
    <source>
        <dbReference type="SAM" id="MobiDB-lite"/>
    </source>
</evidence>
<dbReference type="Proteomes" id="UP000192257">
    <property type="component" value="Unassembled WGS sequence"/>
</dbReference>
<name>A0A1X0P0M9_9TRYP</name>
<keyword evidence="4" id="KW-1185">Reference proteome</keyword>
<feature type="transmembrane region" description="Helical" evidence="2">
    <location>
        <begin position="15"/>
        <end position="38"/>
    </location>
</feature>
<keyword evidence="2" id="KW-0812">Transmembrane</keyword>
<keyword evidence="2" id="KW-0472">Membrane</keyword>
<proteinExistence type="predicted"/>
<reference evidence="3 4" key="1">
    <citation type="submission" date="2017-03" db="EMBL/GenBank/DDBJ databases">
        <title>An alternative strategy for trypanosome survival in the mammalian bloodstream revealed through genome and transcriptome analysis of the ubiquitous bovine parasite Trypanosoma (Megatrypanum) theileri.</title>
        <authorList>
            <person name="Kelly S."/>
            <person name="Ivens A."/>
            <person name="Mott A."/>
            <person name="O'Neill E."/>
            <person name="Emms D."/>
            <person name="Macleod O."/>
            <person name="Voorheis P."/>
            <person name="Matthews J."/>
            <person name="Matthews K."/>
            <person name="Carrington M."/>
        </authorList>
    </citation>
    <scope>NUCLEOTIDE SEQUENCE [LARGE SCALE GENOMIC DNA]</scope>
    <source>
        <strain evidence="3">Edinburgh</strain>
    </source>
</reference>